<dbReference type="WBParaSite" id="EEL_0000668901-mRNA-1">
    <property type="protein sequence ID" value="EEL_0000668901-mRNA-1"/>
    <property type="gene ID" value="EEL_0000668901"/>
</dbReference>
<evidence type="ECO:0000313" key="3">
    <source>
        <dbReference type="WBParaSite" id="EEL_0000668901-mRNA-1"/>
    </source>
</evidence>
<evidence type="ECO:0000256" key="1">
    <source>
        <dbReference type="SAM" id="MobiDB-lite"/>
    </source>
</evidence>
<feature type="compositionally biased region" description="Polar residues" evidence="1">
    <location>
        <begin position="10"/>
        <end position="20"/>
    </location>
</feature>
<keyword evidence="2" id="KW-1185">Reference proteome</keyword>
<dbReference type="STRING" id="1147741.A0A0R3RWX3"/>
<protein>
    <submittedName>
        <fullName evidence="3">Ribosomal_L7Ae domain-containing protein</fullName>
    </submittedName>
</protein>
<name>A0A0R3RWX3_9BILA</name>
<feature type="region of interest" description="Disordered" evidence="1">
    <location>
        <begin position="1"/>
        <end position="20"/>
    </location>
</feature>
<sequence>MREKTKENSKTALQNGVTSSATSAKLTVIRSAPTAYDARCAKIISRLDQIFDRVLIVKVLSENETRDLHAIANLCAQQTL</sequence>
<evidence type="ECO:0000313" key="2">
    <source>
        <dbReference type="Proteomes" id="UP000050640"/>
    </source>
</evidence>
<dbReference type="AlphaFoldDB" id="A0A0R3RWX3"/>
<accession>A0A0R3RWX3</accession>
<dbReference type="Proteomes" id="UP000050640">
    <property type="component" value="Unplaced"/>
</dbReference>
<reference evidence="3" key="1">
    <citation type="submission" date="2017-02" db="UniProtKB">
        <authorList>
            <consortium name="WormBaseParasite"/>
        </authorList>
    </citation>
    <scope>IDENTIFICATION</scope>
</reference>
<proteinExistence type="predicted"/>
<organism evidence="2 3">
    <name type="scientific">Elaeophora elaphi</name>
    <dbReference type="NCBI Taxonomy" id="1147741"/>
    <lineage>
        <taxon>Eukaryota</taxon>
        <taxon>Metazoa</taxon>
        <taxon>Ecdysozoa</taxon>
        <taxon>Nematoda</taxon>
        <taxon>Chromadorea</taxon>
        <taxon>Rhabditida</taxon>
        <taxon>Spirurina</taxon>
        <taxon>Spiruromorpha</taxon>
        <taxon>Filarioidea</taxon>
        <taxon>Onchocercidae</taxon>
        <taxon>Elaeophora</taxon>
    </lineage>
</organism>